<keyword evidence="1" id="KW-0472">Membrane</keyword>
<gene>
    <name evidence="2" type="ORF">A6X21_02750</name>
</gene>
<evidence type="ECO:0000256" key="1">
    <source>
        <dbReference type="SAM" id="Phobius"/>
    </source>
</evidence>
<proteinExistence type="predicted"/>
<accession>A0A1C3EN35</accession>
<sequence length="66" mass="7040">MKGNALDKNQLAVLANDAAFAKAVSETLPVILFTLAIAVVLLVGALMAVLKFVTKPRKTDELDETK</sequence>
<dbReference type="AlphaFoldDB" id="A0A1C3EN35"/>
<organism evidence="2 3">
    <name type="scientific">Planctopirus hydrillae</name>
    <dbReference type="NCBI Taxonomy" id="1841610"/>
    <lineage>
        <taxon>Bacteria</taxon>
        <taxon>Pseudomonadati</taxon>
        <taxon>Planctomycetota</taxon>
        <taxon>Planctomycetia</taxon>
        <taxon>Planctomycetales</taxon>
        <taxon>Planctomycetaceae</taxon>
        <taxon>Planctopirus</taxon>
    </lineage>
</organism>
<keyword evidence="1" id="KW-1133">Transmembrane helix</keyword>
<dbReference type="EMBL" id="LYDR01000039">
    <property type="protein sequence ID" value="ODA34619.1"/>
    <property type="molecule type" value="Genomic_DNA"/>
</dbReference>
<evidence type="ECO:0000313" key="2">
    <source>
        <dbReference type="EMBL" id="ODA34619.1"/>
    </source>
</evidence>
<name>A0A1C3EN35_9PLAN</name>
<evidence type="ECO:0000313" key="3">
    <source>
        <dbReference type="Proteomes" id="UP000094828"/>
    </source>
</evidence>
<comment type="caution">
    <text evidence="2">The sequence shown here is derived from an EMBL/GenBank/DDBJ whole genome shotgun (WGS) entry which is preliminary data.</text>
</comment>
<keyword evidence="1" id="KW-0812">Transmembrane</keyword>
<dbReference type="Proteomes" id="UP000094828">
    <property type="component" value="Unassembled WGS sequence"/>
</dbReference>
<protein>
    <submittedName>
        <fullName evidence="2">Uncharacterized protein</fullName>
    </submittedName>
</protein>
<keyword evidence="3" id="KW-1185">Reference proteome</keyword>
<reference evidence="2 3" key="1">
    <citation type="submission" date="2016-05" db="EMBL/GenBank/DDBJ databases">
        <title>Genomic and physiological characterization of Planctopirus sp. isolated from fresh water lake.</title>
        <authorList>
            <person name="Subhash Y."/>
            <person name="Ramana C."/>
        </authorList>
    </citation>
    <scope>NUCLEOTIDE SEQUENCE [LARGE SCALE GENOMIC DNA]</scope>
    <source>
        <strain evidence="2 3">JC280</strain>
    </source>
</reference>
<feature type="transmembrane region" description="Helical" evidence="1">
    <location>
        <begin position="30"/>
        <end position="50"/>
    </location>
</feature>